<feature type="region of interest" description="Disordered" evidence="1">
    <location>
        <begin position="202"/>
        <end position="256"/>
    </location>
</feature>
<dbReference type="AlphaFoldDB" id="A0AAQ3TK74"/>
<gene>
    <name evidence="3" type="ORF">U9M48_022760</name>
</gene>
<feature type="compositionally biased region" description="Acidic residues" evidence="1">
    <location>
        <begin position="214"/>
        <end position="240"/>
    </location>
</feature>
<name>A0AAQ3TK74_PASNO</name>
<dbReference type="Pfam" id="PF03108">
    <property type="entry name" value="DBD_Tnp_Mut"/>
    <property type="match status" value="1"/>
</dbReference>
<dbReference type="PANTHER" id="PTHR31973">
    <property type="entry name" value="POLYPROTEIN, PUTATIVE-RELATED"/>
    <property type="match status" value="1"/>
</dbReference>
<evidence type="ECO:0000256" key="1">
    <source>
        <dbReference type="SAM" id="MobiDB-lite"/>
    </source>
</evidence>
<feature type="non-terminal residue" evidence="3">
    <location>
        <position position="1"/>
    </location>
</feature>
<dbReference type="EMBL" id="CP144749">
    <property type="protein sequence ID" value="WVZ74596.1"/>
    <property type="molecule type" value="Genomic_DNA"/>
</dbReference>
<dbReference type="PANTHER" id="PTHR31973:SF187">
    <property type="entry name" value="MUTATOR TRANSPOSASE MUDRA PROTEIN"/>
    <property type="match status" value="1"/>
</dbReference>
<sequence>DSSAPFLSFPSRSLGFGAATAVEKEFERGDPRRLGWGREENRLEEGSGARLSLQWRSIWRADSVGKGDGWFGDSSTLALDGMDPLSSYNLEIRIIANNTCFKSWYRHSQVVDADMTNFKDLIDDILNTFPCGYGNVVKLLYYCHYSSEPPAVPLWEEVDLPCTPSASAPPQIQSTLTETETQAQPKDLFLMNTEPQNEHAGVDEEGEMNQGGPDSEEQVDLSDSEGGTDSDSDYADDEADGPVHDKPPEFEPEIVYDKDDPPMIMILGSKYPNMSAFRLALASHAVKNEFEFNIEKSDIGRYRAYCSKRSDGCNWRIHASTMGDNITVKVIVIKNWIWFMERLKDAIGTPPGLTFCTDYGAAVMEGVSKVFPDAEHRESKPQAMKFLQDNHKKLWTRSQFSTLSKVDYVTNNLSESCNHWVKPEKGRHLDDLLDAIRAWQVSGIPCKHALAFITSIRGEKIEDHVDDYFSVEKFKAAYEGTIPALLDKSMWPKSDHGFFMHPPLLKSTAGRRRNNRFKGALEGGTSVKGRHQCPICKKYGHHWYTCKDGDPSDIAAMLADRGPPKKRLKKAVAQASTETSIVPVGPTRMVFLDIPGCAQAKSSGKRSSASTGSSVRRPATGSNDVYPMPISMLWPEEEMPVGEEPSAEEVPREDLHAQDVPGEKASKTKAK</sequence>
<evidence type="ECO:0000259" key="2">
    <source>
        <dbReference type="Pfam" id="PF03108"/>
    </source>
</evidence>
<reference evidence="3 4" key="1">
    <citation type="submission" date="2024-02" db="EMBL/GenBank/DDBJ databases">
        <title>High-quality chromosome-scale genome assembly of Pensacola bahiagrass (Paspalum notatum Flugge var. saurae).</title>
        <authorList>
            <person name="Vega J.M."/>
            <person name="Podio M."/>
            <person name="Orjuela J."/>
            <person name="Siena L.A."/>
            <person name="Pessino S.C."/>
            <person name="Combes M.C."/>
            <person name="Mariac C."/>
            <person name="Albertini E."/>
            <person name="Pupilli F."/>
            <person name="Ortiz J.P.A."/>
            <person name="Leblanc O."/>
        </authorList>
    </citation>
    <scope>NUCLEOTIDE SEQUENCE [LARGE SCALE GENOMIC DNA]</scope>
    <source>
        <strain evidence="3">R1</strain>
        <tissue evidence="3">Leaf</tissue>
    </source>
</reference>
<organism evidence="3 4">
    <name type="scientific">Paspalum notatum var. saurae</name>
    <dbReference type="NCBI Taxonomy" id="547442"/>
    <lineage>
        <taxon>Eukaryota</taxon>
        <taxon>Viridiplantae</taxon>
        <taxon>Streptophyta</taxon>
        <taxon>Embryophyta</taxon>
        <taxon>Tracheophyta</taxon>
        <taxon>Spermatophyta</taxon>
        <taxon>Magnoliopsida</taxon>
        <taxon>Liliopsida</taxon>
        <taxon>Poales</taxon>
        <taxon>Poaceae</taxon>
        <taxon>PACMAD clade</taxon>
        <taxon>Panicoideae</taxon>
        <taxon>Andropogonodae</taxon>
        <taxon>Paspaleae</taxon>
        <taxon>Paspalinae</taxon>
        <taxon>Paspalum</taxon>
    </lineage>
</organism>
<feature type="compositionally biased region" description="Basic and acidic residues" evidence="1">
    <location>
        <begin position="649"/>
        <end position="671"/>
    </location>
</feature>
<feature type="compositionally biased region" description="Basic and acidic residues" evidence="1">
    <location>
        <begin position="241"/>
        <end position="256"/>
    </location>
</feature>
<evidence type="ECO:0000313" key="3">
    <source>
        <dbReference type="EMBL" id="WVZ74596.1"/>
    </source>
</evidence>
<feature type="region of interest" description="Disordered" evidence="1">
    <location>
        <begin position="600"/>
        <end position="671"/>
    </location>
</feature>
<accession>A0AAQ3TK74</accession>
<feature type="domain" description="Transposase MuDR plant" evidence="2">
    <location>
        <begin position="264"/>
        <end position="327"/>
    </location>
</feature>
<protein>
    <recommendedName>
        <fullName evidence="2">Transposase MuDR plant domain-containing protein</fullName>
    </recommendedName>
</protein>
<dbReference type="Proteomes" id="UP001341281">
    <property type="component" value="Chromosome 05"/>
</dbReference>
<feature type="compositionally biased region" description="Low complexity" evidence="1">
    <location>
        <begin position="600"/>
        <end position="614"/>
    </location>
</feature>
<dbReference type="InterPro" id="IPR004332">
    <property type="entry name" value="Transposase_MuDR"/>
</dbReference>
<feature type="compositionally biased region" description="Acidic residues" evidence="1">
    <location>
        <begin position="635"/>
        <end position="647"/>
    </location>
</feature>
<evidence type="ECO:0000313" key="4">
    <source>
        <dbReference type="Proteomes" id="UP001341281"/>
    </source>
</evidence>
<proteinExistence type="predicted"/>
<keyword evidence="4" id="KW-1185">Reference proteome</keyword>